<sequence length="187" mass="19974">MSTSDRTGPDRHADVLVVHASKAGGTAGIATVVADELRAQGLRVDVATATDAAADDVTLAGYRAVVLGSALYAGRWRHDAVRFLRRHAVMLRGRRVWLFQSGPCGPDAAHQAEQGAAEPISVRRLREDIDADPPVTFGGVLDPATAHGLARWMARGDLAGDHRDPERIRAWARTIAQSLQPVGHVSP</sequence>
<name>A0ABP8W0F4_9PSEU</name>
<dbReference type="Proteomes" id="UP001500325">
    <property type="component" value="Unassembled WGS sequence"/>
</dbReference>
<dbReference type="PROSITE" id="PS50902">
    <property type="entry name" value="FLAVODOXIN_LIKE"/>
    <property type="match status" value="1"/>
</dbReference>
<keyword evidence="3" id="KW-1185">Reference proteome</keyword>
<comment type="caution">
    <text evidence="2">The sequence shown here is derived from an EMBL/GenBank/DDBJ whole genome shotgun (WGS) entry which is preliminary data.</text>
</comment>
<dbReference type="InterPro" id="IPR026816">
    <property type="entry name" value="Flavodoxin_dom"/>
</dbReference>
<reference evidence="3" key="1">
    <citation type="journal article" date="2019" name="Int. J. Syst. Evol. Microbiol.">
        <title>The Global Catalogue of Microorganisms (GCM) 10K type strain sequencing project: providing services to taxonomists for standard genome sequencing and annotation.</title>
        <authorList>
            <consortium name="The Broad Institute Genomics Platform"/>
            <consortium name="The Broad Institute Genome Sequencing Center for Infectious Disease"/>
            <person name="Wu L."/>
            <person name="Ma J."/>
        </authorList>
    </citation>
    <scope>NUCLEOTIDE SEQUENCE [LARGE SCALE GENOMIC DNA]</scope>
    <source>
        <strain evidence="3">JCM 18055</strain>
    </source>
</reference>
<gene>
    <name evidence="2" type="ORF">GCM10023215_08230</name>
</gene>
<dbReference type="InterPro" id="IPR029039">
    <property type="entry name" value="Flavoprotein-like_sf"/>
</dbReference>
<organism evidence="2 3">
    <name type="scientific">Pseudonocardia yuanmonensis</name>
    <dbReference type="NCBI Taxonomy" id="1095914"/>
    <lineage>
        <taxon>Bacteria</taxon>
        <taxon>Bacillati</taxon>
        <taxon>Actinomycetota</taxon>
        <taxon>Actinomycetes</taxon>
        <taxon>Pseudonocardiales</taxon>
        <taxon>Pseudonocardiaceae</taxon>
        <taxon>Pseudonocardia</taxon>
    </lineage>
</organism>
<feature type="domain" description="Flavodoxin-like" evidence="1">
    <location>
        <begin position="15"/>
        <end position="176"/>
    </location>
</feature>
<dbReference type="SUPFAM" id="SSF52218">
    <property type="entry name" value="Flavoproteins"/>
    <property type="match status" value="1"/>
</dbReference>
<dbReference type="Pfam" id="PF12724">
    <property type="entry name" value="Flavodoxin_5"/>
    <property type="match status" value="1"/>
</dbReference>
<evidence type="ECO:0000313" key="3">
    <source>
        <dbReference type="Proteomes" id="UP001500325"/>
    </source>
</evidence>
<dbReference type="Gene3D" id="3.40.50.360">
    <property type="match status" value="1"/>
</dbReference>
<dbReference type="RefSeq" id="WP_345378419.1">
    <property type="nucleotide sequence ID" value="NZ_BAABIC010000002.1"/>
</dbReference>
<evidence type="ECO:0000259" key="1">
    <source>
        <dbReference type="PROSITE" id="PS50902"/>
    </source>
</evidence>
<evidence type="ECO:0000313" key="2">
    <source>
        <dbReference type="EMBL" id="GAA4677787.1"/>
    </source>
</evidence>
<accession>A0ABP8W0F4</accession>
<protein>
    <submittedName>
        <fullName evidence="2">Flavodoxin domain-containing protein</fullName>
    </submittedName>
</protein>
<dbReference type="InterPro" id="IPR008254">
    <property type="entry name" value="Flavodoxin/NO_synth"/>
</dbReference>
<dbReference type="EMBL" id="BAABIC010000002">
    <property type="protein sequence ID" value="GAA4677787.1"/>
    <property type="molecule type" value="Genomic_DNA"/>
</dbReference>
<proteinExistence type="predicted"/>